<evidence type="ECO:0000256" key="13">
    <source>
        <dbReference type="ARBA" id="ARBA00023212"/>
    </source>
</evidence>
<feature type="region of interest" description="Disordered" evidence="15">
    <location>
        <begin position="314"/>
        <end position="339"/>
    </location>
</feature>
<dbReference type="GO" id="GO:0035735">
    <property type="term" value="P:intraciliary transport involved in cilium assembly"/>
    <property type="evidence" value="ECO:0007669"/>
    <property type="project" value="InterPro"/>
</dbReference>
<dbReference type="OrthoDB" id="10263060at2759"/>
<evidence type="ECO:0000256" key="3">
    <source>
        <dbReference type="ARBA" id="ARBA00004430"/>
    </source>
</evidence>
<dbReference type="InterPro" id="IPR022780">
    <property type="entry name" value="Dynein_light_int_chain"/>
</dbReference>
<gene>
    <name evidence="16" type="ORF">EZS28_008956</name>
</gene>
<feature type="compositionally biased region" description="Low complexity" evidence="15">
    <location>
        <begin position="281"/>
        <end position="295"/>
    </location>
</feature>
<dbReference type="Pfam" id="PF05783">
    <property type="entry name" value="DLIC"/>
    <property type="match status" value="1"/>
</dbReference>
<accession>A0A5J4WMB0</accession>
<evidence type="ECO:0000256" key="1">
    <source>
        <dbReference type="ARBA" id="ARBA00004120"/>
    </source>
</evidence>
<evidence type="ECO:0000256" key="15">
    <source>
        <dbReference type="SAM" id="MobiDB-lite"/>
    </source>
</evidence>
<dbReference type="GO" id="GO:0005813">
    <property type="term" value="C:centrosome"/>
    <property type="evidence" value="ECO:0007669"/>
    <property type="project" value="UniProtKB-SubCell"/>
</dbReference>
<dbReference type="InterPro" id="IPR040045">
    <property type="entry name" value="DYNC2LI1"/>
</dbReference>
<evidence type="ECO:0000256" key="6">
    <source>
        <dbReference type="ARBA" id="ARBA00022473"/>
    </source>
</evidence>
<evidence type="ECO:0000256" key="2">
    <source>
        <dbReference type="ARBA" id="ARBA00004300"/>
    </source>
</evidence>
<keyword evidence="9" id="KW-0970">Cilium biogenesis/degradation</keyword>
<evidence type="ECO:0000256" key="12">
    <source>
        <dbReference type="ARBA" id="ARBA00023175"/>
    </source>
</evidence>
<dbReference type="GO" id="GO:0005930">
    <property type="term" value="C:axoneme"/>
    <property type="evidence" value="ECO:0007669"/>
    <property type="project" value="UniProtKB-SubCell"/>
</dbReference>
<comment type="subcellular location">
    <subcellularLocation>
        <location evidence="3">Cytoplasm</location>
        <location evidence="3">Cytoskeleton</location>
        <location evidence="3">Cilium axoneme</location>
    </subcellularLocation>
    <subcellularLocation>
        <location evidence="1">Cytoplasm</location>
        <location evidence="1">Cytoskeleton</location>
        <location evidence="1">Cilium basal body</location>
    </subcellularLocation>
    <subcellularLocation>
        <location evidence="2">Cytoplasm</location>
        <location evidence="2">Cytoskeleton</location>
        <location evidence="2">Microtubule organizing center</location>
        <location evidence="2">Centrosome</location>
    </subcellularLocation>
</comment>
<keyword evidence="6" id="KW-0217">Developmental protein</keyword>
<evidence type="ECO:0000256" key="11">
    <source>
        <dbReference type="ARBA" id="ARBA00023069"/>
    </source>
</evidence>
<comment type="similarity">
    <text evidence="4">Belongs to the dynein light intermediate chain family.</text>
</comment>
<dbReference type="AlphaFoldDB" id="A0A5J4WMB0"/>
<evidence type="ECO:0000256" key="4">
    <source>
        <dbReference type="ARBA" id="ARBA00006831"/>
    </source>
</evidence>
<keyword evidence="8" id="KW-0493">Microtubule</keyword>
<sequence length="465" mass="52662">MQRLEQSGQSAEISVIFVGRKSSGKTTIRRWISEGFNENAPNKSVPAEYSYIRTIQDNPAREVITNLYEITGGPNYSNEIDSFMTWISLPTTMFVIVLDLSKPWSVFSDLIFWMDLVEQRVKENLVKLEENSPLEATAIHNNISSVTKSNTDVIWCGIPIFIFATHYDEYESKINRNHQKELARAIRFVAARHHASVAFISTASATNQKAARSIQRTTNEAFHLLQHFALHQPLSRINTCTDSSGQLLFQSGQDKFLSDLNREIEAGAEEGFDEEDDNEDNQQQQGKKQQTGQQKIGKKTRVADIVQFMRGNWDNMDISNTNNSNTNNKDKNQNRTSVNSIDAQISGTNTAVNEIKMKLMKYFPVPKQSKSNQKGDELRKLALEKFVEPDLDTQLDVMIETLSRKKAISGAVFDEQLMNTDEFGFGYIDGMSGITSSVNNSNQNTNRNSVETNQFLKIKSELIRI</sequence>
<name>A0A5J4WMB0_9EUKA</name>
<dbReference type="GO" id="GO:0005874">
    <property type="term" value="C:microtubule"/>
    <property type="evidence" value="ECO:0007669"/>
    <property type="project" value="UniProtKB-KW"/>
</dbReference>
<evidence type="ECO:0000256" key="10">
    <source>
        <dbReference type="ARBA" id="ARBA00023017"/>
    </source>
</evidence>
<protein>
    <recommendedName>
        <fullName evidence="5">Cytoplasmic dynein 2 light intermediate chain 1</fullName>
    </recommendedName>
</protein>
<evidence type="ECO:0000256" key="14">
    <source>
        <dbReference type="ARBA" id="ARBA00023273"/>
    </source>
</evidence>
<organism evidence="16 17">
    <name type="scientific">Streblomastix strix</name>
    <dbReference type="NCBI Taxonomy" id="222440"/>
    <lineage>
        <taxon>Eukaryota</taxon>
        <taxon>Metamonada</taxon>
        <taxon>Preaxostyla</taxon>
        <taxon>Oxymonadida</taxon>
        <taxon>Streblomastigidae</taxon>
        <taxon>Streblomastix</taxon>
    </lineage>
</organism>
<dbReference type="GO" id="GO:0005868">
    <property type="term" value="C:cytoplasmic dynein complex"/>
    <property type="evidence" value="ECO:0007669"/>
    <property type="project" value="InterPro"/>
</dbReference>
<dbReference type="GO" id="GO:0045504">
    <property type="term" value="F:dynein heavy chain binding"/>
    <property type="evidence" value="ECO:0007669"/>
    <property type="project" value="TreeGrafter"/>
</dbReference>
<keyword evidence="11" id="KW-0969">Cilium</keyword>
<keyword evidence="13" id="KW-0206">Cytoskeleton</keyword>
<dbReference type="EMBL" id="SNRW01001664">
    <property type="protein sequence ID" value="KAA6395515.1"/>
    <property type="molecule type" value="Genomic_DNA"/>
</dbReference>
<dbReference type="PANTHER" id="PTHR13236:SF0">
    <property type="entry name" value="CYTOPLASMIC DYNEIN 2 LIGHT INTERMEDIATE CHAIN 1"/>
    <property type="match status" value="1"/>
</dbReference>
<reference evidence="16 17" key="1">
    <citation type="submission" date="2019-03" db="EMBL/GenBank/DDBJ databases">
        <title>Single cell metagenomics reveals metabolic interactions within the superorganism composed of flagellate Streblomastix strix and complex community of Bacteroidetes bacteria on its surface.</title>
        <authorList>
            <person name="Treitli S.C."/>
            <person name="Kolisko M."/>
            <person name="Husnik F."/>
            <person name="Keeling P."/>
            <person name="Hampl V."/>
        </authorList>
    </citation>
    <scope>NUCLEOTIDE SEQUENCE [LARGE SCALE GENOMIC DNA]</scope>
    <source>
        <strain evidence="16">ST1C</strain>
    </source>
</reference>
<dbReference type="InterPro" id="IPR027417">
    <property type="entry name" value="P-loop_NTPase"/>
</dbReference>
<dbReference type="GO" id="GO:0036064">
    <property type="term" value="C:ciliary basal body"/>
    <property type="evidence" value="ECO:0007669"/>
    <property type="project" value="TreeGrafter"/>
</dbReference>
<evidence type="ECO:0000256" key="8">
    <source>
        <dbReference type="ARBA" id="ARBA00022701"/>
    </source>
</evidence>
<evidence type="ECO:0000256" key="7">
    <source>
        <dbReference type="ARBA" id="ARBA00022490"/>
    </source>
</evidence>
<keyword evidence="10" id="KW-0243">Dynein</keyword>
<evidence type="ECO:0000313" key="16">
    <source>
        <dbReference type="EMBL" id="KAA6395515.1"/>
    </source>
</evidence>
<evidence type="ECO:0000256" key="9">
    <source>
        <dbReference type="ARBA" id="ARBA00022794"/>
    </source>
</evidence>
<dbReference type="SUPFAM" id="SSF52540">
    <property type="entry name" value="P-loop containing nucleoside triphosphate hydrolases"/>
    <property type="match status" value="1"/>
</dbReference>
<proteinExistence type="inferred from homology"/>
<keyword evidence="7" id="KW-0963">Cytoplasm</keyword>
<evidence type="ECO:0000256" key="5">
    <source>
        <dbReference type="ARBA" id="ARBA00018863"/>
    </source>
</evidence>
<keyword evidence="12" id="KW-0505">Motor protein</keyword>
<feature type="region of interest" description="Disordered" evidence="15">
    <location>
        <begin position="270"/>
        <end position="300"/>
    </location>
</feature>
<evidence type="ECO:0000313" key="17">
    <source>
        <dbReference type="Proteomes" id="UP000324800"/>
    </source>
</evidence>
<feature type="compositionally biased region" description="Low complexity" evidence="15">
    <location>
        <begin position="315"/>
        <end position="327"/>
    </location>
</feature>
<keyword evidence="14" id="KW-0966">Cell projection</keyword>
<feature type="compositionally biased region" description="Acidic residues" evidence="15">
    <location>
        <begin position="270"/>
        <end position="280"/>
    </location>
</feature>
<dbReference type="PANTHER" id="PTHR13236">
    <property type="entry name" value="DYNEIN 2 LIGHT INTERMEDIATE CHAIN, ISOFORM 2"/>
    <property type="match status" value="1"/>
</dbReference>
<dbReference type="GO" id="GO:0035721">
    <property type="term" value="P:intraciliary retrograde transport"/>
    <property type="evidence" value="ECO:0007669"/>
    <property type="project" value="InterPro"/>
</dbReference>
<dbReference type="Gene3D" id="3.40.50.300">
    <property type="entry name" value="P-loop containing nucleotide triphosphate hydrolases"/>
    <property type="match status" value="1"/>
</dbReference>
<dbReference type="Proteomes" id="UP000324800">
    <property type="component" value="Unassembled WGS sequence"/>
</dbReference>
<comment type="caution">
    <text evidence="16">The sequence shown here is derived from an EMBL/GenBank/DDBJ whole genome shotgun (WGS) entry which is preliminary data.</text>
</comment>